<organism evidence="1 2">
    <name type="scientific">Orrella daihaiensis</name>
    <dbReference type="NCBI Taxonomy" id="2782176"/>
    <lineage>
        <taxon>Bacteria</taxon>
        <taxon>Pseudomonadati</taxon>
        <taxon>Pseudomonadota</taxon>
        <taxon>Betaproteobacteria</taxon>
        <taxon>Burkholderiales</taxon>
        <taxon>Alcaligenaceae</taxon>
        <taxon>Orrella</taxon>
    </lineage>
</organism>
<evidence type="ECO:0000313" key="2">
    <source>
        <dbReference type="Proteomes" id="UP000831607"/>
    </source>
</evidence>
<dbReference type="RefSeq" id="WP_243477542.1">
    <property type="nucleotide sequence ID" value="NZ_CP063982.1"/>
</dbReference>
<sequence length="273" mass="30292">MCLAAFAIEAHPDWPLVVVANRDEFHARPTQPMQPWPEMPEILAGRDLQAGGTWLGIDTEARLALLTNVRDPKNLKHHAPSRGALTEGFLRSGCSAKRYLQSIAKDALSYNGFNLIAIDTDHSAWHASNYQQPFAKPIGKGIHGLSNALLDTPWPKTTRTAQALSECLSLGSALDVDLLCNIMLDMTPVDDHLLPDTGLSLPRERLLSTPFIVSPDYGTRCMTVVLRHISGACWVQEDTYDPLGQRTHRLRWHLMPGGRWQATQLDLGNFITT</sequence>
<dbReference type="PANTHER" id="PTHR17985">
    <property type="entry name" value="SER/THR-RICH PROTEIN T10 IN DGCR REGION"/>
    <property type="match status" value="1"/>
</dbReference>
<dbReference type="PANTHER" id="PTHR17985:SF8">
    <property type="entry name" value="TRANSPORT AND GOLGI ORGANIZATION PROTEIN 2 HOMOLOG"/>
    <property type="match status" value="1"/>
</dbReference>
<reference evidence="1 2" key="1">
    <citation type="submission" date="2020-11" db="EMBL/GenBank/DDBJ databases">
        <title>Algicoccus daihaiensis sp.nov., isolated from Daihai Lake in Inner Mongolia.</title>
        <authorList>
            <person name="Kai J."/>
        </authorList>
    </citation>
    <scope>NUCLEOTIDE SEQUENCE [LARGE SCALE GENOMIC DNA]</scope>
    <source>
        <strain evidence="2">f23</strain>
    </source>
</reference>
<proteinExistence type="predicted"/>
<dbReference type="Pfam" id="PF05742">
    <property type="entry name" value="TANGO2"/>
    <property type="match status" value="1"/>
</dbReference>
<name>A0ABY4AGG5_9BURK</name>
<dbReference type="EMBL" id="CP063982">
    <property type="protein sequence ID" value="UOD49382.1"/>
    <property type="molecule type" value="Genomic_DNA"/>
</dbReference>
<dbReference type="Proteomes" id="UP000831607">
    <property type="component" value="Chromosome"/>
</dbReference>
<accession>A0ABY4AGG5</accession>
<gene>
    <name evidence="1" type="ORF">DHf2319_07725</name>
</gene>
<protein>
    <submittedName>
        <fullName evidence="1">NRDE family protein</fullName>
    </submittedName>
</protein>
<evidence type="ECO:0000313" key="1">
    <source>
        <dbReference type="EMBL" id="UOD49382.1"/>
    </source>
</evidence>
<dbReference type="InterPro" id="IPR008551">
    <property type="entry name" value="TANGO2"/>
</dbReference>
<keyword evidence="2" id="KW-1185">Reference proteome</keyword>